<comment type="subcellular location">
    <subcellularLocation>
        <location evidence="2">Chromosome</location>
        <location evidence="2">Telomere</location>
    </subcellularLocation>
    <subcellularLocation>
        <location evidence="1">Nucleus</location>
    </subcellularLocation>
</comment>
<evidence type="ECO:0000313" key="9">
    <source>
        <dbReference type="EMBL" id="RDW69986.1"/>
    </source>
</evidence>
<dbReference type="InterPro" id="IPR022031">
    <property type="entry name" value="Rif1_N"/>
</dbReference>
<dbReference type="PANTHER" id="PTHR22928:SF3">
    <property type="entry name" value="TELOMERE-ASSOCIATED PROTEIN RIF1"/>
    <property type="match status" value="1"/>
</dbReference>
<name>A0A3D8R7N9_9HELO</name>
<dbReference type="GO" id="GO:0140445">
    <property type="term" value="C:chromosome, telomeric repeat region"/>
    <property type="evidence" value="ECO:0007669"/>
    <property type="project" value="TreeGrafter"/>
</dbReference>
<feature type="domain" description="Telomere-associated protein Rif1 N-terminal" evidence="8">
    <location>
        <begin position="153"/>
        <end position="525"/>
    </location>
</feature>
<comment type="caution">
    <text evidence="9">The sequence shown here is derived from an EMBL/GenBank/DDBJ whole genome shotgun (WGS) entry which is preliminary data.</text>
</comment>
<feature type="region of interest" description="Disordered" evidence="7">
    <location>
        <begin position="1374"/>
        <end position="1414"/>
    </location>
</feature>
<dbReference type="EMBL" id="PDLN01000012">
    <property type="protein sequence ID" value="RDW69986.1"/>
    <property type="molecule type" value="Genomic_DNA"/>
</dbReference>
<feature type="compositionally biased region" description="Basic and acidic residues" evidence="7">
    <location>
        <begin position="79"/>
        <end position="92"/>
    </location>
</feature>
<organism evidence="9 10">
    <name type="scientific">Coleophoma crateriformis</name>
    <dbReference type="NCBI Taxonomy" id="565419"/>
    <lineage>
        <taxon>Eukaryota</taxon>
        <taxon>Fungi</taxon>
        <taxon>Dikarya</taxon>
        <taxon>Ascomycota</taxon>
        <taxon>Pezizomycotina</taxon>
        <taxon>Leotiomycetes</taxon>
        <taxon>Helotiales</taxon>
        <taxon>Dermateaceae</taxon>
        <taxon>Coleophoma</taxon>
    </lineage>
</organism>
<dbReference type="Pfam" id="PF12231">
    <property type="entry name" value="Rif1_N"/>
    <property type="match status" value="1"/>
</dbReference>
<feature type="region of interest" description="Disordered" evidence="7">
    <location>
        <begin position="1242"/>
        <end position="1356"/>
    </location>
</feature>
<feature type="compositionally biased region" description="Basic residues" evidence="7">
    <location>
        <begin position="1200"/>
        <end position="1209"/>
    </location>
</feature>
<feature type="compositionally biased region" description="Pro residues" evidence="7">
    <location>
        <begin position="1337"/>
        <end position="1348"/>
    </location>
</feature>
<feature type="compositionally biased region" description="Basic and acidic residues" evidence="7">
    <location>
        <begin position="1622"/>
        <end position="1631"/>
    </location>
</feature>
<evidence type="ECO:0000256" key="2">
    <source>
        <dbReference type="ARBA" id="ARBA00004574"/>
    </source>
</evidence>
<proteinExistence type="predicted"/>
<keyword evidence="4" id="KW-0779">Telomere</keyword>
<dbReference type="InterPro" id="IPR016024">
    <property type="entry name" value="ARM-type_fold"/>
</dbReference>
<dbReference type="GO" id="GO:0000723">
    <property type="term" value="P:telomere maintenance"/>
    <property type="evidence" value="ECO:0007669"/>
    <property type="project" value="TreeGrafter"/>
</dbReference>
<feature type="region of interest" description="Disordered" evidence="7">
    <location>
        <begin position="1446"/>
        <end position="1811"/>
    </location>
</feature>
<keyword evidence="10" id="KW-1185">Reference proteome</keyword>
<feature type="compositionally biased region" description="Acidic residues" evidence="7">
    <location>
        <begin position="1783"/>
        <end position="1796"/>
    </location>
</feature>
<evidence type="ECO:0000256" key="6">
    <source>
        <dbReference type="ARBA" id="ARBA00023306"/>
    </source>
</evidence>
<keyword evidence="3" id="KW-0158">Chromosome</keyword>
<feature type="region of interest" description="Disordered" evidence="7">
    <location>
        <begin position="1186"/>
        <end position="1222"/>
    </location>
</feature>
<feature type="compositionally biased region" description="Acidic residues" evidence="7">
    <location>
        <begin position="1288"/>
        <end position="1297"/>
    </location>
</feature>
<dbReference type="SUPFAM" id="SSF48371">
    <property type="entry name" value="ARM repeat"/>
    <property type="match status" value="1"/>
</dbReference>
<dbReference type="Proteomes" id="UP000256328">
    <property type="component" value="Unassembled WGS sequence"/>
</dbReference>
<feature type="compositionally biased region" description="Polar residues" evidence="7">
    <location>
        <begin position="1726"/>
        <end position="1746"/>
    </location>
</feature>
<feature type="compositionally biased region" description="Low complexity" evidence="7">
    <location>
        <begin position="1665"/>
        <end position="1681"/>
    </location>
</feature>
<feature type="compositionally biased region" description="Low complexity" evidence="7">
    <location>
        <begin position="1553"/>
        <end position="1562"/>
    </location>
</feature>
<dbReference type="PANTHER" id="PTHR22928">
    <property type="entry name" value="TELOMERE-ASSOCIATED PROTEIN RIF1"/>
    <property type="match status" value="1"/>
</dbReference>
<evidence type="ECO:0000259" key="8">
    <source>
        <dbReference type="Pfam" id="PF12231"/>
    </source>
</evidence>
<feature type="region of interest" description="Disordered" evidence="7">
    <location>
        <begin position="1"/>
        <end position="113"/>
    </location>
</feature>
<dbReference type="OrthoDB" id="5399929at2759"/>
<gene>
    <name evidence="9" type="ORF">BP5796_08383</name>
</gene>
<evidence type="ECO:0000256" key="4">
    <source>
        <dbReference type="ARBA" id="ARBA00022895"/>
    </source>
</evidence>
<feature type="compositionally biased region" description="Basic and acidic residues" evidence="7">
    <location>
        <begin position="1502"/>
        <end position="1512"/>
    </location>
</feature>
<feature type="compositionally biased region" description="Polar residues" evidence="7">
    <location>
        <begin position="1395"/>
        <end position="1413"/>
    </location>
</feature>
<evidence type="ECO:0000256" key="7">
    <source>
        <dbReference type="SAM" id="MobiDB-lite"/>
    </source>
</evidence>
<accession>A0A3D8R7N9</accession>
<evidence type="ECO:0000256" key="1">
    <source>
        <dbReference type="ARBA" id="ARBA00004123"/>
    </source>
</evidence>
<reference evidence="9 10" key="1">
    <citation type="journal article" date="2018" name="IMA Fungus">
        <title>IMA Genome-F 9: Draft genome sequence of Annulohypoxylon stygium, Aspergillus mulundensis, Berkeleyomyces basicola (syn. Thielaviopsis basicola), Ceratocystis smalleyi, two Cercospora beticola strains, Coleophoma cylindrospora, Fusarium fracticaudum, Phialophora cf. hyalina, and Morchella septimelata.</title>
        <authorList>
            <person name="Wingfield B.D."/>
            <person name="Bills G.F."/>
            <person name="Dong Y."/>
            <person name="Huang W."/>
            <person name="Nel W.J."/>
            <person name="Swalarsk-Parry B.S."/>
            <person name="Vaghefi N."/>
            <person name="Wilken P.M."/>
            <person name="An Z."/>
            <person name="de Beer Z.W."/>
            <person name="De Vos L."/>
            <person name="Chen L."/>
            <person name="Duong T.A."/>
            <person name="Gao Y."/>
            <person name="Hammerbacher A."/>
            <person name="Kikkert J.R."/>
            <person name="Li Y."/>
            <person name="Li H."/>
            <person name="Li K."/>
            <person name="Li Q."/>
            <person name="Liu X."/>
            <person name="Ma X."/>
            <person name="Naidoo K."/>
            <person name="Pethybridge S.J."/>
            <person name="Sun J."/>
            <person name="Steenkamp E.T."/>
            <person name="van der Nest M.A."/>
            <person name="van Wyk S."/>
            <person name="Wingfield M.J."/>
            <person name="Xiong C."/>
            <person name="Yue Q."/>
            <person name="Zhang X."/>
        </authorList>
    </citation>
    <scope>NUCLEOTIDE SEQUENCE [LARGE SCALE GENOMIC DNA]</scope>
    <source>
        <strain evidence="9 10">BP5796</strain>
    </source>
</reference>
<evidence type="ECO:0000256" key="3">
    <source>
        <dbReference type="ARBA" id="ARBA00022454"/>
    </source>
</evidence>
<feature type="compositionally biased region" description="Acidic residues" evidence="7">
    <location>
        <begin position="1758"/>
        <end position="1768"/>
    </location>
</feature>
<keyword evidence="5" id="KW-0539">Nucleus</keyword>
<evidence type="ECO:0000313" key="10">
    <source>
        <dbReference type="Proteomes" id="UP000256328"/>
    </source>
</evidence>
<protein>
    <recommendedName>
        <fullName evidence="8">Telomere-associated protein Rif1 N-terminal domain-containing protein</fullName>
    </recommendedName>
</protein>
<sequence length="1856" mass="204283">MVQPASVARLLPALPARPPTPPRESTDPQETKTSFFSSIFSKAGLSRGSPVTTPKSSAEAPLPGSGSSRKKVDFSPWNDYKDPPKLSADGKHASQPSIKALEPSASRRPTKSILKPYNGPLEKDFSIGIVNKLSPPHTFPNLATMLESIAQQLAGKDRSSKLDAYITLSGSLKASDNIPDMRALQSKMGLLEQFIQRDICAKNSSGTADAALILNALILLSSLLHKSGVNEIVSNEFSVFLVEHIIKALEDPQTSKDVSRHLLFVMANQKFSSKVLNADRVGRLIKVLHKIEDFVNGKSIMIGRLNVYRNLIRSSGSHMTATPDWVEDLLQDMLSSIKETRTLAIGFGLEAALLLGTDTKLSRHVSEIFMRQTGSDENAVEFAHYYASRLKSMIEKRVDAVSVPQIWSVVILFLRGRPQQIEHWAFRKLWLQILSQCFNCSDQNVKTEANYAWNRYIYAIRPDEKTSRVTINMLRTPLVAQLQRKSGGKPGRARQSAISTSCALLYSTLKPQSTAAQLDFQWDEYLIPIISALTPTAGRTLSEAAEQDVASACAILTGIFDVTTPRPWKEDRAAIAEPLKPHELPALDSKWVRKSAMRVFALLEPLLETAFWQLSEEKSPISILWKTYLKSMASPAAKEIKVSLDTMACLARIFDMLYKFWHKGPTGLQTISTGGTAEFLASLHFIISTTMNELGLLPFTERLLSIGQQDTFMVITTPSHRPDKTRGVVKCPLHHLFVLFATPCPNLQYDGSSIKVVEGFVPLNYRQVVTSILTPFFEARATRESKITLIGDLLQLLPIVVSNQYGMLWRSLADFATVATDMREERVEGSSGNNSQPLGAEFRKVTSILELGIELSPSEPLPGWKALFEALVYRATIDSGDAGRATSVIEPLAKALLPKLTSTQSSTCGVGYCQILVSKTTFPRDRQALDAARRRLWGTVNVGPKTTTFDPYSNLYDYVCLCLETSYHAFTEDLTSYSGLLVAVTDLLRHCPSPLFPKTLSRLQKGAAAWIMDEKSHLSGRSSIELSRAVASLWSTVCSRIPEIAQITPYPTLLSNMELFICSGLQSKHRSTVNMAIETWNTTFGSSVDRLEYSSSLVKALLRLRAITELSLPFFPDGLDDVEDTGIVLDTQDFPERRIDSQNVFASNSLGSFMTRQRTPQMMKSSPLPRKHLSDVQVEASQMITRKRAREATPEVGSRKASKRKGKASLRHDDSQIQFAPIESSPLADQVLDSQLLTDRQKEVRERQTADAAAMFPDIRSSPRQKATPAESKVEIENQKSSNPALLEEADSQDEELPATPTLLGTTDEDDFITSSPTPTRSARGDQEESADEDIPSSPPNMPTPSPTRPGMQRLEMPMDVSAQMDSYGVIHHSKLSNSTSAEEISLASAAQPHMNESSDLPSTPTKPASMQNLPGAKDVFMDAMSSPASSDKQTVDGEIFMDAISSPEASSKIEIHPGKDTSSPLSDFDESSMIRVMAEFDTTSGRPEEKNTMDEETSSGPKEETESKEDLQSAPLGRPDCIVVKIPEEVEPSKPPNRRVQGPITLRRSRRSTSIASRQSSVPETPETGAHGSKTANESYASPRLRVNVELPATRSSPRIKGQKPTMVPEPSPTVAKRKHSEAAETRNENEVPDSQEGLSNGANVEPVQDNPLNKKRRSQPLTRSLRSSSMRTRSASQVSPERDLDQSSQAFGEVPFLEKSNTDLQEVEKTPVATKETDYGSIFSERSTLQPVDVEPSSNESNDGGSFIRALPEVNGQDDTENEVSDEDKAHEDTLSVAIDGLEEEEAEVEEEDERPSSGHVTPQQPSIAEKLQSLIHDLGSAQLSKDEYRKLDDILTDVKIELAAAAGRGRNAA</sequence>
<keyword evidence="6" id="KW-0131">Cell cycle</keyword>
<dbReference type="GO" id="GO:0005634">
    <property type="term" value="C:nucleus"/>
    <property type="evidence" value="ECO:0007669"/>
    <property type="project" value="UniProtKB-SubCell"/>
</dbReference>
<evidence type="ECO:0000256" key="5">
    <source>
        <dbReference type="ARBA" id="ARBA00023242"/>
    </source>
</evidence>